<feature type="compositionally biased region" description="Acidic residues" evidence="1">
    <location>
        <begin position="431"/>
        <end position="447"/>
    </location>
</feature>
<accession>A0A0S4IQD1</accession>
<dbReference type="AlphaFoldDB" id="A0A0S4IQD1"/>
<evidence type="ECO:0000313" key="2">
    <source>
        <dbReference type="EMBL" id="CUF23948.1"/>
    </source>
</evidence>
<feature type="compositionally biased region" description="Gly residues" evidence="1">
    <location>
        <begin position="330"/>
        <end position="340"/>
    </location>
</feature>
<evidence type="ECO:0000256" key="1">
    <source>
        <dbReference type="SAM" id="MobiDB-lite"/>
    </source>
</evidence>
<feature type="compositionally biased region" description="Polar residues" evidence="1">
    <location>
        <begin position="346"/>
        <end position="381"/>
    </location>
</feature>
<dbReference type="OrthoDB" id="298589at2759"/>
<feature type="compositionally biased region" description="Low complexity" evidence="1">
    <location>
        <begin position="302"/>
        <end position="325"/>
    </location>
</feature>
<dbReference type="Proteomes" id="UP000051952">
    <property type="component" value="Unassembled WGS sequence"/>
</dbReference>
<feature type="compositionally biased region" description="Polar residues" evidence="1">
    <location>
        <begin position="568"/>
        <end position="582"/>
    </location>
</feature>
<sequence>MFVLHPSLFISTLVHLLRFCWFLLLNGKVERHEMDNNRDIMMLLAMRDSILHTFFQILWEKARSRRTLVGVRIPDTVVFSHSRVADWYFTSKDGSIRKKGHLKLSSANVLEQFEKRAKKNKSSVVGVLLERDVGREDGLKTRHMDLASVRQFLGEGGGSGTLQSFVEPKVESGAVHNNEIVLNWTPNVFYVEKKKNLCDIAKESKGSLDERTTVEETAKNVNVAPLVSSRVTAELEAVCQEIALHVEAISFGSVRMASIGLHAKVDANDQLWVLFCSSIRIISVEQPSRVMSVSLMGRSEKNGQSSQQQQQSKASANTAAKSNSESPRRGGFGAATGGGIKPVTSFARQHSNRQSESPDLSAVKQTSSGYDSYFDASSSDGESLVGEGSRRSIQRGSSRSLLPRSKHSHPSPIPRRASQRQQHNTSSRERDDDDEHEQPAVDDDDSGDGTPCCVVCINPTSQEDARVVPRRHVIFPLSIISFFSSHSAGTRYVDVVGSSKQQSVVPEFIQLTDPDMTLEEFNAVRRDDEWLSEPLLLCDECAEGLRDVVSSLKLERDGSILVPRTQKALPTSQATTARSNSKPPRVSPARKVHLPPRSSSSAH</sequence>
<dbReference type="VEuPathDB" id="TriTrypDB:BSAL_60500"/>
<dbReference type="EMBL" id="CYKH01000274">
    <property type="protein sequence ID" value="CUF23948.1"/>
    <property type="molecule type" value="Genomic_DNA"/>
</dbReference>
<proteinExistence type="predicted"/>
<organism evidence="2 3">
    <name type="scientific">Bodo saltans</name>
    <name type="common">Flagellated protozoan</name>
    <dbReference type="NCBI Taxonomy" id="75058"/>
    <lineage>
        <taxon>Eukaryota</taxon>
        <taxon>Discoba</taxon>
        <taxon>Euglenozoa</taxon>
        <taxon>Kinetoplastea</taxon>
        <taxon>Metakinetoplastina</taxon>
        <taxon>Eubodonida</taxon>
        <taxon>Bodonidae</taxon>
        <taxon>Bodo</taxon>
    </lineage>
</organism>
<keyword evidence="3" id="KW-1185">Reference proteome</keyword>
<feature type="region of interest" description="Disordered" evidence="1">
    <location>
        <begin position="297"/>
        <end position="449"/>
    </location>
</feature>
<evidence type="ECO:0000313" key="3">
    <source>
        <dbReference type="Proteomes" id="UP000051952"/>
    </source>
</evidence>
<protein>
    <submittedName>
        <fullName evidence="2">Uncharacterized protein</fullName>
    </submittedName>
</protein>
<feature type="region of interest" description="Disordered" evidence="1">
    <location>
        <begin position="565"/>
        <end position="603"/>
    </location>
</feature>
<name>A0A0S4IQD1_BODSA</name>
<reference evidence="3" key="1">
    <citation type="submission" date="2015-09" db="EMBL/GenBank/DDBJ databases">
        <authorList>
            <consortium name="Pathogen Informatics"/>
        </authorList>
    </citation>
    <scope>NUCLEOTIDE SEQUENCE [LARGE SCALE GENOMIC DNA]</scope>
    <source>
        <strain evidence="3">Lake Konstanz</strain>
    </source>
</reference>
<gene>
    <name evidence="2" type="ORF">BSAL_60500</name>
</gene>